<sequence length="531" mass="56939">MDGSRPIVSSLTGMVAAAHPLAAQAGAGILSKGGNAFDAAVATAAALNVVEPGMSGLAGQGVAACYVAAEGRVRTLNFITHVPMAFPEGLYKVREDMRRGAHSPGVPGNLAGWCELLRAHGTRSLAETFAPAIALAHEGFPLSELNTRHLNKAVDVLRDLPLFEAWNANYTGGTGQVALHQILRQQALGETLEAIAARGPDHFYRGPLGEKLVEHLRGMRGFISMADLDKVQPHWSEPLTTGYRGITIHTLPPPSESFQFILTMKMLEAFDIAAMEPQSVEHLDLMWRAIRLAAGERIYNNKPDARQLARLLGDDNRDRLIAAIRSGKALEGPTEQWLPRLPDPNRENTTSFSVADRFGNMVCVTQSLGDLFGSGVVVPGTGICLNDFLYWAEADLRGGNPLRAGEPLAFPTAPTISTRDGQPILALGTPGSYGILQTQPQALVQYLDFGLGLQQAIEAPRTRLWDGRLVNPESRIDAAVLAELSSRGHVIEDTPPWTILTGGMQAISRDPDSGVLVGAADPRREGYAAVA</sequence>
<dbReference type="Gene3D" id="1.10.246.130">
    <property type="match status" value="1"/>
</dbReference>
<dbReference type="GO" id="GO:0016740">
    <property type="term" value="F:transferase activity"/>
    <property type="evidence" value="ECO:0007669"/>
    <property type="project" value="UniProtKB-KW"/>
</dbReference>
<name>A0A1V2H8E4_9PROT</name>
<comment type="caution">
    <text evidence="5">The sequence shown here is derived from an EMBL/GenBank/DDBJ whole genome shotgun (WGS) entry which is preliminary data.</text>
</comment>
<dbReference type="AlphaFoldDB" id="A0A1V2H8E4"/>
<dbReference type="GO" id="GO:0016787">
    <property type="term" value="F:hydrolase activity"/>
    <property type="evidence" value="ECO:0007669"/>
    <property type="project" value="UniProtKB-KW"/>
</dbReference>
<accession>A0A1V2H8E4</accession>
<dbReference type="PRINTS" id="PR01210">
    <property type="entry name" value="GGTRANSPTASE"/>
</dbReference>
<evidence type="ECO:0000256" key="4">
    <source>
        <dbReference type="ARBA" id="ARBA00023145"/>
    </source>
</evidence>
<evidence type="ECO:0000256" key="3">
    <source>
        <dbReference type="ARBA" id="ARBA00022801"/>
    </source>
</evidence>
<dbReference type="PANTHER" id="PTHR43199:SF1">
    <property type="entry name" value="GLUTATHIONE HYDROLASE PROENZYME"/>
    <property type="match status" value="1"/>
</dbReference>
<keyword evidence="3" id="KW-0378">Hydrolase</keyword>
<dbReference type="SUPFAM" id="SSF56235">
    <property type="entry name" value="N-terminal nucleophile aminohydrolases (Ntn hydrolases)"/>
    <property type="match status" value="1"/>
</dbReference>
<evidence type="ECO:0000313" key="6">
    <source>
        <dbReference type="Proteomes" id="UP000188879"/>
    </source>
</evidence>
<dbReference type="InterPro" id="IPR043138">
    <property type="entry name" value="GGT_lsub"/>
</dbReference>
<evidence type="ECO:0000256" key="2">
    <source>
        <dbReference type="ARBA" id="ARBA00022679"/>
    </source>
</evidence>
<dbReference type="InterPro" id="IPR051792">
    <property type="entry name" value="GGT_bact"/>
</dbReference>
<keyword evidence="4" id="KW-0865">Zymogen</keyword>
<proteinExistence type="inferred from homology"/>
<dbReference type="RefSeq" id="WP_076955356.1">
    <property type="nucleotide sequence ID" value="NZ_MLCO01000001.1"/>
</dbReference>
<keyword evidence="6" id="KW-1185">Reference proteome</keyword>
<gene>
    <name evidence="5" type="ORF">BKE38_00160</name>
</gene>
<evidence type="ECO:0000256" key="1">
    <source>
        <dbReference type="ARBA" id="ARBA00009381"/>
    </source>
</evidence>
<reference evidence="5 6" key="1">
    <citation type="submission" date="2016-10" db="EMBL/GenBank/DDBJ databases">
        <title>Draft Genome sequence of Roseomonas sp. strain M3.</title>
        <authorList>
            <person name="Subhash Y."/>
            <person name="Lee S."/>
        </authorList>
    </citation>
    <scope>NUCLEOTIDE SEQUENCE [LARGE SCALE GENOMIC DNA]</scope>
    <source>
        <strain evidence="5 6">M3</strain>
    </source>
</reference>
<dbReference type="EMBL" id="MLCO01000001">
    <property type="protein sequence ID" value="ONG59128.1"/>
    <property type="molecule type" value="Genomic_DNA"/>
</dbReference>
<organism evidence="5 6">
    <name type="scientific">Teichococcus deserti</name>
    <dbReference type="NCBI Taxonomy" id="1817963"/>
    <lineage>
        <taxon>Bacteria</taxon>
        <taxon>Pseudomonadati</taxon>
        <taxon>Pseudomonadota</taxon>
        <taxon>Alphaproteobacteria</taxon>
        <taxon>Acetobacterales</taxon>
        <taxon>Roseomonadaceae</taxon>
        <taxon>Roseomonas</taxon>
    </lineage>
</organism>
<dbReference type="PANTHER" id="PTHR43199">
    <property type="entry name" value="GLUTATHIONE HYDROLASE"/>
    <property type="match status" value="1"/>
</dbReference>
<evidence type="ECO:0008006" key="7">
    <source>
        <dbReference type="Google" id="ProtNLM"/>
    </source>
</evidence>
<evidence type="ECO:0000313" key="5">
    <source>
        <dbReference type="EMBL" id="ONG59128.1"/>
    </source>
</evidence>
<dbReference type="OrthoDB" id="9781342at2"/>
<dbReference type="Pfam" id="PF01019">
    <property type="entry name" value="G_glu_transpept"/>
    <property type="match status" value="1"/>
</dbReference>
<comment type="similarity">
    <text evidence="1">Belongs to the gamma-glutamyltransferase family.</text>
</comment>
<dbReference type="InterPro" id="IPR029055">
    <property type="entry name" value="Ntn_hydrolases_N"/>
</dbReference>
<dbReference type="InterPro" id="IPR043137">
    <property type="entry name" value="GGT_ssub_C"/>
</dbReference>
<dbReference type="Gene3D" id="3.60.20.40">
    <property type="match status" value="1"/>
</dbReference>
<dbReference type="Proteomes" id="UP000188879">
    <property type="component" value="Unassembled WGS sequence"/>
</dbReference>
<protein>
    <recommendedName>
        <fullName evidence="7">Gamma-glutamyltranspeptidase</fullName>
    </recommendedName>
</protein>
<keyword evidence="2" id="KW-0808">Transferase</keyword>